<protein>
    <recommendedName>
        <fullName evidence="5">Phage holin family protein</fullName>
    </recommendedName>
</protein>
<sequence length="153" mass="16718">MTIRGSIRSLFGQILGAMRTRLDLFGVEWQQARSQVAVLVGLLLAGVSFLWLAAMMFSLLVVTLAWPTPYRNWVVIGLLLIYLVAGLVSLILLKRRLENSENHPFSASVEELGKDVSLLMQALEGGAEHDGASARQQPSRGSGDEAVSKRTNP</sequence>
<accession>A0A2R4XIY8</accession>
<keyword evidence="4" id="KW-1185">Reference proteome</keyword>
<dbReference type="KEGG" id="boz:DBV39_08170"/>
<evidence type="ECO:0000256" key="1">
    <source>
        <dbReference type="SAM" id="MobiDB-lite"/>
    </source>
</evidence>
<reference evidence="3 4" key="1">
    <citation type="submission" date="2018-04" db="EMBL/GenBank/DDBJ databases">
        <title>Bordetella sp. HZ20 isolated from seawater.</title>
        <authorList>
            <person name="Sun C."/>
        </authorList>
    </citation>
    <scope>NUCLEOTIDE SEQUENCE [LARGE SCALE GENOMIC DNA]</scope>
    <source>
        <strain evidence="3 4">HZ20</strain>
    </source>
</reference>
<proteinExistence type="predicted"/>
<dbReference type="InterPro" id="IPR009937">
    <property type="entry name" value="Phage_holin_3_6"/>
</dbReference>
<dbReference type="OrthoDB" id="8642121at2"/>
<organism evidence="3 4">
    <name type="scientific">Orrella marina</name>
    <dbReference type="NCBI Taxonomy" id="2163011"/>
    <lineage>
        <taxon>Bacteria</taxon>
        <taxon>Pseudomonadati</taxon>
        <taxon>Pseudomonadota</taxon>
        <taxon>Betaproteobacteria</taxon>
        <taxon>Burkholderiales</taxon>
        <taxon>Alcaligenaceae</taxon>
        <taxon>Orrella</taxon>
    </lineage>
</organism>
<gene>
    <name evidence="3" type="ORF">DBV39_08170</name>
</gene>
<evidence type="ECO:0000256" key="2">
    <source>
        <dbReference type="SAM" id="Phobius"/>
    </source>
</evidence>
<feature type="compositionally biased region" description="Basic and acidic residues" evidence="1">
    <location>
        <begin position="142"/>
        <end position="153"/>
    </location>
</feature>
<dbReference type="RefSeq" id="WP_108621108.1">
    <property type="nucleotide sequence ID" value="NZ_CP028901.1"/>
</dbReference>
<evidence type="ECO:0000313" key="4">
    <source>
        <dbReference type="Proteomes" id="UP000244571"/>
    </source>
</evidence>
<dbReference type="AlphaFoldDB" id="A0A2R4XIY8"/>
<feature type="region of interest" description="Disordered" evidence="1">
    <location>
        <begin position="127"/>
        <end position="153"/>
    </location>
</feature>
<keyword evidence="2" id="KW-1133">Transmembrane helix</keyword>
<dbReference type="Pfam" id="PF07332">
    <property type="entry name" value="Phage_holin_3_6"/>
    <property type="match status" value="1"/>
</dbReference>
<feature type="transmembrane region" description="Helical" evidence="2">
    <location>
        <begin position="36"/>
        <end position="66"/>
    </location>
</feature>
<evidence type="ECO:0000313" key="3">
    <source>
        <dbReference type="EMBL" id="AWB33679.1"/>
    </source>
</evidence>
<keyword evidence="2" id="KW-0812">Transmembrane</keyword>
<dbReference type="Proteomes" id="UP000244571">
    <property type="component" value="Chromosome"/>
</dbReference>
<keyword evidence="2" id="KW-0472">Membrane</keyword>
<dbReference type="EMBL" id="CP028901">
    <property type="protein sequence ID" value="AWB33679.1"/>
    <property type="molecule type" value="Genomic_DNA"/>
</dbReference>
<evidence type="ECO:0008006" key="5">
    <source>
        <dbReference type="Google" id="ProtNLM"/>
    </source>
</evidence>
<name>A0A2R4XIY8_9BURK</name>
<feature type="transmembrane region" description="Helical" evidence="2">
    <location>
        <begin position="72"/>
        <end position="93"/>
    </location>
</feature>